<reference evidence="2 3" key="1">
    <citation type="journal article" date="2022" name="Allergy">
        <title>Genome assembly and annotation of Periplaneta americana reveal a comprehensive cockroach allergen profile.</title>
        <authorList>
            <person name="Wang L."/>
            <person name="Xiong Q."/>
            <person name="Saelim N."/>
            <person name="Wang L."/>
            <person name="Nong W."/>
            <person name="Wan A.T."/>
            <person name="Shi M."/>
            <person name="Liu X."/>
            <person name="Cao Q."/>
            <person name="Hui J.H.L."/>
            <person name="Sookrung N."/>
            <person name="Leung T.F."/>
            <person name="Tungtrongchitr A."/>
            <person name="Tsui S.K.W."/>
        </authorList>
    </citation>
    <scope>NUCLEOTIDE SEQUENCE [LARGE SCALE GENOMIC DNA]</scope>
    <source>
        <strain evidence="2">PWHHKU_190912</strain>
    </source>
</reference>
<accession>A0ABQ8RUH8</accession>
<sequence length="153" mass="17304">MKVIYKEKGDVGDMNAHKGIALECTAFKVFSKLFTKKLTELTDNTIPKEQFSFKQGQSTLQAVQCLLNDIFEVLQHQKGRMICTFVDFTKAFDLLDRGKMVQKLADNIGAKYYITTLIKDILSTNYVQVNDNLKTTKLINQTIGILQAHCSST</sequence>
<dbReference type="PANTHER" id="PTHR19446">
    <property type="entry name" value="REVERSE TRANSCRIPTASES"/>
    <property type="match status" value="1"/>
</dbReference>
<dbReference type="EMBL" id="JAJSOF020000043">
    <property type="protein sequence ID" value="KAJ4425398.1"/>
    <property type="molecule type" value="Genomic_DNA"/>
</dbReference>
<proteinExistence type="predicted"/>
<keyword evidence="3" id="KW-1185">Reference proteome</keyword>
<evidence type="ECO:0000313" key="3">
    <source>
        <dbReference type="Proteomes" id="UP001148838"/>
    </source>
</evidence>
<name>A0ABQ8RUH8_PERAM</name>
<gene>
    <name evidence="2" type="ORF">ANN_28013</name>
</gene>
<evidence type="ECO:0000259" key="1">
    <source>
        <dbReference type="Pfam" id="PF00078"/>
    </source>
</evidence>
<feature type="domain" description="Reverse transcriptase" evidence="1">
    <location>
        <begin position="16"/>
        <end position="132"/>
    </location>
</feature>
<dbReference type="Pfam" id="PF00078">
    <property type="entry name" value="RVT_1"/>
    <property type="match status" value="1"/>
</dbReference>
<dbReference type="InterPro" id="IPR000477">
    <property type="entry name" value="RT_dom"/>
</dbReference>
<protein>
    <recommendedName>
        <fullName evidence="1">Reverse transcriptase domain-containing protein</fullName>
    </recommendedName>
</protein>
<evidence type="ECO:0000313" key="2">
    <source>
        <dbReference type="EMBL" id="KAJ4425398.1"/>
    </source>
</evidence>
<comment type="caution">
    <text evidence="2">The sequence shown here is derived from an EMBL/GenBank/DDBJ whole genome shotgun (WGS) entry which is preliminary data.</text>
</comment>
<dbReference type="Proteomes" id="UP001148838">
    <property type="component" value="Unassembled WGS sequence"/>
</dbReference>
<organism evidence="2 3">
    <name type="scientific">Periplaneta americana</name>
    <name type="common">American cockroach</name>
    <name type="synonym">Blatta americana</name>
    <dbReference type="NCBI Taxonomy" id="6978"/>
    <lineage>
        <taxon>Eukaryota</taxon>
        <taxon>Metazoa</taxon>
        <taxon>Ecdysozoa</taxon>
        <taxon>Arthropoda</taxon>
        <taxon>Hexapoda</taxon>
        <taxon>Insecta</taxon>
        <taxon>Pterygota</taxon>
        <taxon>Neoptera</taxon>
        <taxon>Polyneoptera</taxon>
        <taxon>Dictyoptera</taxon>
        <taxon>Blattodea</taxon>
        <taxon>Blattoidea</taxon>
        <taxon>Blattidae</taxon>
        <taxon>Blattinae</taxon>
        <taxon>Periplaneta</taxon>
    </lineage>
</organism>